<dbReference type="InterPro" id="IPR005111">
    <property type="entry name" value="MoeA_C_domain_IV"/>
</dbReference>
<comment type="similarity">
    <text evidence="4 11">Belongs to the MoeA family.</text>
</comment>
<dbReference type="EC" id="2.10.1.1" evidence="11"/>
<comment type="caution">
    <text evidence="13">The sequence shown here is derived from an EMBL/GenBank/DDBJ whole genome shotgun (WGS) entry which is preliminary data.</text>
</comment>
<comment type="catalytic activity">
    <reaction evidence="10">
        <text>adenylyl-molybdopterin + molybdate = Mo-molybdopterin + AMP + H(+)</text>
        <dbReference type="Rhea" id="RHEA:35047"/>
        <dbReference type="ChEBI" id="CHEBI:15378"/>
        <dbReference type="ChEBI" id="CHEBI:36264"/>
        <dbReference type="ChEBI" id="CHEBI:62727"/>
        <dbReference type="ChEBI" id="CHEBI:71302"/>
        <dbReference type="ChEBI" id="CHEBI:456215"/>
        <dbReference type="EC" id="2.10.1.1"/>
    </reaction>
</comment>
<evidence type="ECO:0000256" key="5">
    <source>
        <dbReference type="ARBA" id="ARBA00022505"/>
    </source>
</evidence>
<accession>A0A4R3Y4N8</accession>
<dbReference type="SMART" id="SM00852">
    <property type="entry name" value="MoCF_biosynth"/>
    <property type="match status" value="1"/>
</dbReference>
<dbReference type="Gene3D" id="2.170.190.11">
    <property type="entry name" value="Molybdopterin biosynthesis moea protein, domain 3"/>
    <property type="match status" value="1"/>
</dbReference>
<evidence type="ECO:0000256" key="6">
    <source>
        <dbReference type="ARBA" id="ARBA00022679"/>
    </source>
</evidence>
<comment type="pathway">
    <text evidence="3 11">Cofactor biosynthesis; molybdopterin biosynthesis.</text>
</comment>
<dbReference type="InterPro" id="IPR036688">
    <property type="entry name" value="MoeA_C_domain_IV_sf"/>
</dbReference>
<keyword evidence="7 11" id="KW-0479">Metal-binding</keyword>
<evidence type="ECO:0000256" key="8">
    <source>
        <dbReference type="ARBA" id="ARBA00022842"/>
    </source>
</evidence>
<feature type="domain" description="MoaB/Mog" evidence="12">
    <location>
        <begin position="187"/>
        <end position="324"/>
    </location>
</feature>
<dbReference type="Pfam" id="PF03454">
    <property type="entry name" value="MoeA_C"/>
    <property type="match status" value="1"/>
</dbReference>
<organism evidence="13 14">
    <name type="scientific">Sulfurirhabdus autotrophica</name>
    <dbReference type="NCBI Taxonomy" id="1706046"/>
    <lineage>
        <taxon>Bacteria</taxon>
        <taxon>Pseudomonadati</taxon>
        <taxon>Pseudomonadota</taxon>
        <taxon>Betaproteobacteria</taxon>
        <taxon>Nitrosomonadales</taxon>
        <taxon>Sulfuricellaceae</taxon>
        <taxon>Sulfurirhabdus</taxon>
    </lineage>
</organism>
<dbReference type="UniPathway" id="UPA00344"/>
<evidence type="ECO:0000259" key="12">
    <source>
        <dbReference type="SMART" id="SM00852"/>
    </source>
</evidence>
<dbReference type="GO" id="GO:0046872">
    <property type="term" value="F:metal ion binding"/>
    <property type="evidence" value="ECO:0007669"/>
    <property type="project" value="UniProtKB-UniRule"/>
</dbReference>
<evidence type="ECO:0000256" key="2">
    <source>
        <dbReference type="ARBA" id="ARBA00002901"/>
    </source>
</evidence>
<evidence type="ECO:0000256" key="7">
    <source>
        <dbReference type="ARBA" id="ARBA00022723"/>
    </source>
</evidence>
<dbReference type="Proteomes" id="UP000295367">
    <property type="component" value="Unassembled WGS sequence"/>
</dbReference>
<dbReference type="Pfam" id="PF03453">
    <property type="entry name" value="MoeA_N"/>
    <property type="match status" value="1"/>
</dbReference>
<dbReference type="SUPFAM" id="SSF63867">
    <property type="entry name" value="MoeA C-terminal domain-like"/>
    <property type="match status" value="1"/>
</dbReference>
<dbReference type="SUPFAM" id="SSF53218">
    <property type="entry name" value="Molybdenum cofactor biosynthesis proteins"/>
    <property type="match status" value="1"/>
</dbReference>
<name>A0A4R3Y4N8_9PROT</name>
<dbReference type="Gene3D" id="3.40.980.10">
    <property type="entry name" value="MoaB/Mog-like domain"/>
    <property type="match status" value="1"/>
</dbReference>
<keyword evidence="9 11" id="KW-0501">Molybdenum cofactor biosynthesis</keyword>
<dbReference type="GO" id="GO:0061599">
    <property type="term" value="F:molybdopterin molybdotransferase activity"/>
    <property type="evidence" value="ECO:0007669"/>
    <property type="project" value="UniProtKB-UniRule"/>
</dbReference>
<dbReference type="CDD" id="cd00887">
    <property type="entry name" value="MoeA"/>
    <property type="match status" value="1"/>
</dbReference>
<dbReference type="NCBIfam" id="NF045515">
    <property type="entry name" value="Glp_gephyrin"/>
    <property type="match status" value="1"/>
</dbReference>
<dbReference type="Gene3D" id="2.40.340.10">
    <property type="entry name" value="MoeA, C-terminal, domain IV"/>
    <property type="match status" value="1"/>
</dbReference>
<evidence type="ECO:0000256" key="10">
    <source>
        <dbReference type="ARBA" id="ARBA00047317"/>
    </source>
</evidence>
<evidence type="ECO:0000256" key="9">
    <source>
        <dbReference type="ARBA" id="ARBA00023150"/>
    </source>
</evidence>
<comment type="cofactor">
    <cofactor evidence="1 11">
        <name>Mg(2+)</name>
        <dbReference type="ChEBI" id="CHEBI:18420"/>
    </cofactor>
</comment>
<dbReference type="InterPro" id="IPR036425">
    <property type="entry name" value="MoaB/Mog-like_dom_sf"/>
</dbReference>
<keyword evidence="8 11" id="KW-0460">Magnesium</keyword>
<evidence type="ECO:0000256" key="11">
    <source>
        <dbReference type="RuleBase" id="RU365090"/>
    </source>
</evidence>
<evidence type="ECO:0000256" key="1">
    <source>
        <dbReference type="ARBA" id="ARBA00001946"/>
    </source>
</evidence>
<evidence type="ECO:0000256" key="3">
    <source>
        <dbReference type="ARBA" id="ARBA00005046"/>
    </source>
</evidence>
<dbReference type="PANTHER" id="PTHR10192">
    <property type="entry name" value="MOLYBDOPTERIN BIOSYNTHESIS PROTEIN"/>
    <property type="match status" value="1"/>
</dbReference>
<dbReference type="NCBIfam" id="TIGR00177">
    <property type="entry name" value="molyb_syn"/>
    <property type="match status" value="1"/>
</dbReference>
<keyword evidence="5 11" id="KW-0500">Molybdenum</keyword>
<dbReference type="GO" id="GO:0005829">
    <property type="term" value="C:cytosol"/>
    <property type="evidence" value="ECO:0007669"/>
    <property type="project" value="TreeGrafter"/>
</dbReference>
<comment type="function">
    <text evidence="2 11">Catalyzes the insertion of molybdate into adenylated molybdopterin with the concomitant release of AMP.</text>
</comment>
<keyword evidence="6 11" id="KW-0808">Transferase</keyword>
<dbReference type="GO" id="GO:0006777">
    <property type="term" value="P:Mo-molybdopterin cofactor biosynthetic process"/>
    <property type="evidence" value="ECO:0007669"/>
    <property type="project" value="UniProtKB-UniRule"/>
</dbReference>
<sequence length="413" mass="44147">MSESIPTKRPAMLSMDEALSYLLAQARPVTEIEHLETRATLGRVLAQAQISSLHVPPLDNSAMDGYAIACTDLVMDGGKSLPISQRIPAGTVGETLKAGTAARIFTGAPIPLGADAVVMQEECTAEGDTVTINVKPVAGQNIRRAGEDIATGAEILAPGTRIRPQEMGLAASVGIAKLPVFRKLRVAMFFTGDEIVMPGESLAPGQIYNSNRFSLTGLLQALGCEVTDLGIVPDNLEATVEVLQQASQNADLVVTSGGVSVGEEDYVKAAVERLGKLEMWRIAMKPGKPLAYGNVNKASFIGLPGNPVSALVTFCLFVRPFILSCQGVKNVMPRSCMVRADFEWPKPDRRREFLRAQLSQAEDGETTATIYPHQGSGVLTSTVWADGVLDIPSGKTVARGDRVKFISFSEMLY</sequence>
<dbReference type="InterPro" id="IPR038987">
    <property type="entry name" value="MoeA-like"/>
</dbReference>
<gene>
    <name evidence="13" type="ORF">EDC63_10697</name>
</gene>
<reference evidence="13 14" key="1">
    <citation type="submission" date="2019-03" db="EMBL/GenBank/DDBJ databases">
        <title>Genomic Encyclopedia of Type Strains, Phase IV (KMG-IV): sequencing the most valuable type-strain genomes for metagenomic binning, comparative biology and taxonomic classification.</title>
        <authorList>
            <person name="Goeker M."/>
        </authorList>
    </citation>
    <scope>NUCLEOTIDE SEQUENCE [LARGE SCALE GENOMIC DNA]</scope>
    <source>
        <strain evidence="13 14">DSM 100309</strain>
    </source>
</reference>
<dbReference type="EMBL" id="SMCO01000006">
    <property type="protein sequence ID" value="TCV86736.1"/>
    <property type="molecule type" value="Genomic_DNA"/>
</dbReference>
<dbReference type="InterPro" id="IPR001453">
    <property type="entry name" value="MoaB/Mog_dom"/>
</dbReference>
<keyword evidence="14" id="KW-1185">Reference proteome</keyword>
<proteinExistence type="inferred from homology"/>
<dbReference type="Gene3D" id="3.90.105.10">
    <property type="entry name" value="Molybdopterin biosynthesis moea protein, domain 2"/>
    <property type="match status" value="1"/>
</dbReference>
<evidence type="ECO:0000256" key="4">
    <source>
        <dbReference type="ARBA" id="ARBA00010763"/>
    </source>
</evidence>
<dbReference type="InterPro" id="IPR005110">
    <property type="entry name" value="MoeA_linker/N"/>
</dbReference>
<evidence type="ECO:0000313" key="14">
    <source>
        <dbReference type="Proteomes" id="UP000295367"/>
    </source>
</evidence>
<dbReference type="RefSeq" id="WP_262982243.1">
    <property type="nucleotide sequence ID" value="NZ_BHVT01000076.1"/>
</dbReference>
<dbReference type="AlphaFoldDB" id="A0A4R3Y4N8"/>
<dbReference type="SUPFAM" id="SSF63882">
    <property type="entry name" value="MoeA N-terminal region -like"/>
    <property type="match status" value="1"/>
</dbReference>
<dbReference type="InterPro" id="IPR036135">
    <property type="entry name" value="MoeA_linker/N_sf"/>
</dbReference>
<dbReference type="PANTHER" id="PTHR10192:SF5">
    <property type="entry name" value="GEPHYRIN"/>
    <property type="match status" value="1"/>
</dbReference>
<protein>
    <recommendedName>
        <fullName evidence="11">Molybdopterin molybdenumtransferase</fullName>
        <ecNumber evidence="11">2.10.1.1</ecNumber>
    </recommendedName>
</protein>
<dbReference type="FunFam" id="3.40.980.10:FF:000004">
    <property type="entry name" value="Molybdopterin molybdenumtransferase"/>
    <property type="match status" value="1"/>
</dbReference>
<evidence type="ECO:0000313" key="13">
    <source>
        <dbReference type="EMBL" id="TCV86736.1"/>
    </source>
</evidence>
<dbReference type="Pfam" id="PF00994">
    <property type="entry name" value="MoCF_biosynth"/>
    <property type="match status" value="1"/>
</dbReference>